<proteinExistence type="predicted"/>
<evidence type="ECO:0000313" key="2">
    <source>
        <dbReference type="EMBL" id="KAJ6835878.1"/>
    </source>
</evidence>
<evidence type="ECO:0000313" key="3">
    <source>
        <dbReference type="Proteomes" id="UP001140949"/>
    </source>
</evidence>
<evidence type="ECO:0000256" key="1">
    <source>
        <dbReference type="SAM" id="Phobius"/>
    </source>
</evidence>
<keyword evidence="1" id="KW-0812">Transmembrane</keyword>
<organism evidence="2 3">
    <name type="scientific">Iris pallida</name>
    <name type="common">Sweet iris</name>
    <dbReference type="NCBI Taxonomy" id="29817"/>
    <lineage>
        <taxon>Eukaryota</taxon>
        <taxon>Viridiplantae</taxon>
        <taxon>Streptophyta</taxon>
        <taxon>Embryophyta</taxon>
        <taxon>Tracheophyta</taxon>
        <taxon>Spermatophyta</taxon>
        <taxon>Magnoliopsida</taxon>
        <taxon>Liliopsida</taxon>
        <taxon>Asparagales</taxon>
        <taxon>Iridaceae</taxon>
        <taxon>Iridoideae</taxon>
        <taxon>Irideae</taxon>
        <taxon>Iris</taxon>
    </lineage>
</organism>
<dbReference type="Proteomes" id="UP001140949">
    <property type="component" value="Unassembled WGS sequence"/>
</dbReference>
<gene>
    <name evidence="2" type="ORF">M6B38_329685</name>
</gene>
<keyword evidence="3" id="KW-1185">Reference proteome</keyword>
<dbReference type="EMBL" id="JANAVB010012895">
    <property type="protein sequence ID" value="KAJ6835878.1"/>
    <property type="molecule type" value="Genomic_DNA"/>
</dbReference>
<accession>A0AAX6H5H8</accession>
<keyword evidence="1" id="KW-0472">Membrane</keyword>
<comment type="caution">
    <text evidence="2">The sequence shown here is derived from an EMBL/GenBank/DDBJ whole genome shotgun (WGS) entry which is preliminary data.</text>
</comment>
<feature type="transmembrane region" description="Helical" evidence="1">
    <location>
        <begin position="76"/>
        <end position="97"/>
    </location>
</feature>
<dbReference type="AlphaFoldDB" id="A0AAX6H5H8"/>
<feature type="transmembrane region" description="Helical" evidence="1">
    <location>
        <begin position="6"/>
        <end position="32"/>
    </location>
</feature>
<sequence>MLLFQLSPYAIIFISLNLTCYLCHYNLVYVCVQMGDKAWQVADFAMAKFCVRYNLLALGNQTLLGLIWFAERKANQFLDIFFPLVLGWIKPFSSIMFH</sequence>
<feature type="transmembrane region" description="Helical" evidence="1">
    <location>
        <begin position="53"/>
        <end position="70"/>
    </location>
</feature>
<keyword evidence="1" id="KW-1133">Transmembrane helix</keyword>
<reference evidence="2" key="2">
    <citation type="submission" date="2023-04" db="EMBL/GenBank/DDBJ databases">
        <authorList>
            <person name="Bruccoleri R.E."/>
            <person name="Oakeley E.J."/>
            <person name="Faust A.-M."/>
            <person name="Dessus-Babus S."/>
            <person name="Altorfer M."/>
            <person name="Burckhardt D."/>
            <person name="Oertli M."/>
            <person name="Naumann U."/>
            <person name="Petersen F."/>
            <person name="Wong J."/>
        </authorList>
    </citation>
    <scope>NUCLEOTIDE SEQUENCE</scope>
    <source>
        <strain evidence="2">GSM-AAB239-AS_SAM_17_03QT</strain>
        <tissue evidence="2">Leaf</tissue>
    </source>
</reference>
<reference evidence="2" key="1">
    <citation type="journal article" date="2023" name="GigaByte">
        <title>Genome assembly of the bearded iris, Iris pallida Lam.</title>
        <authorList>
            <person name="Bruccoleri R.E."/>
            <person name="Oakeley E.J."/>
            <person name="Faust A.M.E."/>
            <person name="Altorfer M."/>
            <person name="Dessus-Babus S."/>
            <person name="Burckhardt D."/>
            <person name="Oertli M."/>
            <person name="Naumann U."/>
            <person name="Petersen F."/>
            <person name="Wong J."/>
        </authorList>
    </citation>
    <scope>NUCLEOTIDE SEQUENCE</scope>
    <source>
        <strain evidence="2">GSM-AAB239-AS_SAM_17_03QT</strain>
    </source>
</reference>
<protein>
    <submittedName>
        <fullName evidence="2">Uncharacterized protein</fullName>
    </submittedName>
</protein>
<name>A0AAX6H5H8_IRIPA</name>